<dbReference type="InterPro" id="IPR006686">
    <property type="entry name" value="MscS_channel_CS"/>
</dbReference>
<comment type="subcellular location">
    <subcellularLocation>
        <location evidence="1">Cell membrane</location>
        <topology evidence="1">Multi-pass membrane protein</topology>
    </subcellularLocation>
</comment>
<feature type="domain" description="Mechanosensitive ion channel MscS" evidence="8">
    <location>
        <begin position="101"/>
        <end position="171"/>
    </location>
</feature>
<dbReference type="SUPFAM" id="SSF82689">
    <property type="entry name" value="Mechanosensitive channel protein MscS (YggB), C-terminal domain"/>
    <property type="match status" value="1"/>
</dbReference>
<feature type="transmembrane region" description="Helical" evidence="7">
    <location>
        <begin position="83"/>
        <end position="102"/>
    </location>
</feature>
<dbReference type="PROSITE" id="PS01246">
    <property type="entry name" value="UPF0003"/>
    <property type="match status" value="1"/>
</dbReference>
<evidence type="ECO:0000256" key="2">
    <source>
        <dbReference type="ARBA" id="ARBA00008017"/>
    </source>
</evidence>
<dbReference type="InterPro" id="IPR011066">
    <property type="entry name" value="MscS_channel_C_sf"/>
</dbReference>
<name>A0ABR8NS15_9MICO</name>
<dbReference type="PANTHER" id="PTHR30221:SF1">
    <property type="entry name" value="SMALL-CONDUCTANCE MECHANOSENSITIVE CHANNEL"/>
    <property type="match status" value="1"/>
</dbReference>
<keyword evidence="4 7" id="KW-0812">Transmembrane</keyword>
<feature type="transmembrane region" description="Helical" evidence="7">
    <location>
        <begin position="55"/>
        <end position="77"/>
    </location>
</feature>
<evidence type="ECO:0000256" key="1">
    <source>
        <dbReference type="ARBA" id="ARBA00004651"/>
    </source>
</evidence>
<dbReference type="Gene3D" id="2.30.30.60">
    <property type="match status" value="1"/>
</dbReference>
<sequence>MDFSQFLSTSSITWWELLLAVIAVVAGWISSRYAKRGVAAIMARVPNATPAMTRFAARFAQYTLLLFGIGVGLAFLGANIQPLLAVVIIVAIVGFLVLRGVADNFAASVLIATRRPIVVGELITVEGPDGELLSGTVSELNSRSVVLLTADGRTVHVPNAKLLGDTLVNDSRHGARRSVVQVRVQRAGASVDEVAKTLVDAATAVDGVHEIPVVGVVVTGVSPERIVASVQFWHSPAEGVTVTSAVVRAVADVLAERHGASVVSSDVPAAPLTPADPV</sequence>
<dbReference type="SUPFAM" id="SSF50182">
    <property type="entry name" value="Sm-like ribonucleoproteins"/>
    <property type="match status" value="1"/>
</dbReference>
<comment type="similarity">
    <text evidence="2">Belongs to the MscS (TC 1.A.23) family.</text>
</comment>
<dbReference type="InterPro" id="IPR010920">
    <property type="entry name" value="LSM_dom_sf"/>
</dbReference>
<dbReference type="RefSeq" id="WP_191172946.1">
    <property type="nucleotide sequence ID" value="NZ_JACXZS010000012.1"/>
</dbReference>
<dbReference type="InterPro" id="IPR023408">
    <property type="entry name" value="MscS_beta-dom_sf"/>
</dbReference>
<dbReference type="Gene3D" id="1.10.287.1260">
    <property type="match status" value="1"/>
</dbReference>
<keyword evidence="3" id="KW-1003">Cell membrane</keyword>
<comment type="caution">
    <text evidence="9">The sequence shown here is derived from an EMBL/GenBank/DDBJ whole genome shotgun (WGS) entry which is preliminary data.</text>
</comment>
<dbReference type="InterPro" id="IPR006685">
    <property type="entry name" value="MscS_channel_2nd"/>
</dbReference>
<evidence type="ECO:0000259" key="8">
    <source>
        <dbReference type="Pfam" id="PF00924"/>
    </source>
</evidence>
<organism evidence="9 10">
    <name type="scientific">Microbacterium helvum</name>
    <dbReference type="NCBI Taxonomy" id="2773713"/>
    <lineage>
        <taxon>Bacteria</taxon>
        <taxon>Bacillati</taxon>
        <taxon>Actinomycetota</taxon>
        <taxon>Actinomycetes</taxon>
        <taxon>Micrococcales</taxon>
        <taxon>Microbacteriaceae</taxon>
        <taxon>Microbacterium</taxon>
    </lineage>
</organism>
<reference evidence="9 10" key="1">
    <citation type="submission" date="2020-09" db="EMBL/GenBank/DDBJ databases">
        <title>Isolation and identification of active actinomycetes.</title>
        <authorList>
            <person name="Li X."/>
        </authorList>
    </citation>
    <scope>NUCLEOTIDE SEQUENCE [LARGE SCALE GENOMIC DNA]</scope>
    <source>
        <strain evidence="9 10">NEAU-LLC</strain>
    </source>
</reference>
<feature type="transmembrane region" description="Helical" evidence="7">
    <location>
        <begin position="12"/>
        <end position="34"/>
    </location>
</feature>
<evidence type="ECO:0000256" key="6">
    <source>
        <dbReference type="ARBA" id="ARBA00023136"/>
    </source>
</evidence>
<accession>A0ABR8NS15</accession>
<protein>
    <submittedName>
        <fullName evidence="9">Mechanosensitive ion channel family protein</fullName>
    </submittedName>
</protein>
<dbReference type="Pfam" id="PF00924">
    <property type="entry name" value="MS_channel_2nd"/>
    <property type="match status" value="1"/>
</dbReference>
<keyword evidence="5 7" id="KW-1133">Transmembrane helix</keyword>
<gene>
    <name evidence="9" type="ORF">IF188_16750</name>
</gene>
<dbReference type="Proteomes" id="UP000598426">
    <property type="component" value="Unassembled WGS sequence"/>
</dbReference>
<proteinExistence type="inferred from homology"/>
<evidence type="ECO:0000313" key="10">
    <source>
        <dbReference type="Proteomes" id="UP000598426"/>
    </source>
</evidence>
<dbReference type="InterPro" id="IPR045275">
    <property type="entry name" value="MscS_archaea/bacteria_type"/>
</dbReference>
<dbReference type="SUPFAM" id="SSF82861">
    <property type="entry name" value="Mechanosensitive channel protein MscS (YggB), transmembrane region"/>
    <property type="match status" value="1"/>
</dbReference>
<dbReference type="EMBL" id="JACXZS010000012">
    <property type="protein sequence ID" value="MBD3943343.1"/>
    <property type="molecule type" value="Genomic_DNA"/>
</dbReference>
<dbReference type="InterPro" id="IPR011014">
    <property type="entry name" value="MscS_channel_TM-2"/>
</dbReference>
<evidence type="ECO:0000256" key="4">
    <source>
        <dbReference type="ARBA" id="ARBA00022692"/>
    </source>
</evidence>
<keyword evidence="6 7" id="KW-0472">Membrane</keyword>
<keyword evidence="10" id="KW-1185">Reference proteome</keyword>
<evidence type="ECO:0000256" key="5">
    <source>
        <dbReference type="ARBA" id="ARBA00022989"/>
    </source>
</evidence>
<evidence type="ECO:0000313" key="9">
    <source>
        <dbReference type="EMBL" id="MBD3943343.1"/>
    </source>
</evidence>
<evidence type="ECO:0000256" key="7">
    <source>
        <dbReference type="SAM" id="Phobius"/>
    </source>
</evidence>
<evidence type="ECO:0000256" key="3">
    <source>
        <dbReference type="ARBA" id="ARBA00022475"/>
    </source>
</evidence>
<dbReference type="PANTHER" id="PTHR30221">
    <property type="entry name" value="SMALL-CONDUCTANCE MECHANOSENSITIVE CHANNEL"/>
    <property type="match status" value="1"/>
</dbReference>